<evidence type="ECO:0000313" key="4">
    <source>
        <dbReference type="Proteomes" id="UP000499080"/>
    </source>
</evidence>
<name>A0A4Y2EZN7_ARAVE</name>
<dbReference type="OrthoDB" id="8177818at2759"/>
<keyword evidence="1" id="KW-0812">Transmembrane</keyword>
<dbReference type="EMBL" id="BGPR01000755">
    <property type="protein sequence ID" value="GBM34291.1"/>
    <property type="molecule type" value="Genomic_DNA"/>
</dbReference>
<gene>
    <name evidence="3" type="ORF">AVEN_253012_2</name>
</gene>
<protein>
    <recommendedName>
        <fullName evidence="5">UPAR/Ly6 domain-containing protein</fullName>
    </recommendedName>
</protein>
<accession>A0A4Y2EZN7</accession>
<dbReference type="Gene3D" id="2.10.60.10">
    <property type="entry name" value="CD59"/>
    <property type="match status" value="1"/>
</dbReference>
<feature type="signal peptide" evidence="2">
    <location>
        <begin position="1"/>
        <end position="20"/>
    </location>
</feature>
<keyword evidence="4" id="KW-1185">Reference proteome</keyword>
<reference evidence="3 4" key="1">
    <citation type="journal article" date="2019" name="Sci. Rep.">
        <title>Orb-weaving spider Araneus ventricosus genome elucidates the spidroin gene catalogue.</title>
        <authorList>
            <person name="Kono N."/>
            <person name="Nakamura H."/>
            <person name="Ohtoshi R."/>
            <person name="Moran D.A.P."/>
            <person name="Shinohara A."/>
            <person name="Yoshida Y."/>
            <person name="Fujiwara M."/>
            <person name="Mori M."/>
            <person name="Tomita M."/>
            <person name="Arakawa K."/>
        </authorList>
    </citation>
    <scope>NUCLEOTIDE SEQUENCE [LARGE SCALE GENOMIC DNA]</scope>
</reference>
<dbReference type="SUPFAM" id="SSF57302">
    <property type="entry name" value="Snake toxin-like"/>
    <property type="match status" value="1"/>
</dbReference>
<keyword evidence="1" id="KW-1133">Transmembrane helix</keyword>
<organism evidence="3 4">
    <name type="scientific">Araneus ventricosus</name>
    <name type="common">Orbweaver spider</name>
    <name type="synonym">Epeira ventricosa</name>
    <dbReference type="NCBI Taxonomy" id="182803"/>
    <lineage>
        <taxon>Eukaryota</taxon>
        <taxon>Metazoa</taxon>
        <taxon>Ecdysozoa</taxon>
        <taxon>Arthropoda</taxon>
        <taxon>Chelicerata</taxon>
        <taxon>Arachnida</taxon>
        <taxon>Araneae</taxon>
        <taxon>Araneomorphae</taxon>
        <taxon>Entelegynae</taxon>
        <taxon>Araneoidea</taxon>
        <taxon>Araneidae</taxon>
        <taxon>Araneus</taxon>
    </lineage>
</organism>
<evidence type="ECO:0000256" key="2">
    <source>
        <dbReference type="SAM" id="SignalP"/>
    </source>
</evidence>
<keyword evidence="2" id="KW-0732">Signal</keyword>
<comment type="caution">
    <text evidence="3">The sequence shown here is derived from an EMBL/GenBank/DDBJ whole genome shotgun (WGS) entry which is preliminary data.</text>
</comment>
<feature type="transmembrane region" description="Helical" evidence="1">
    <location>
        <begin position="133"/>
        <end position="150"/>
    </location>
</feature>
<feature type="chain" id="PRO_5021412111" description="UPAR/Ly6 domain-containing protein" evidence="2">
    <location>
        <begin position="21"/>
        <end position="154"/>
    </location>
</feature>
<dbReference type="Proteomes" id="UP000499080">
    <property type="component" value="Unassembled WGS sequence"/>
</dbReference>
<sequence>MRVLYIYALDLVFLLPLMLGVDCTLEKLKCYQCEVRKSEQCTDEYLLRCPNDQAYDSCMTRIFKTNVRDRTLRKGEEAWIRKTCALAPCSLRDASQASGLGLDHCDRSQDEYDCVTCCKGDGCNTGCGAICRPVFAIISALLILTSFLGVQRYT</sequence>
<dbReference type="InterPro" id="IPR045860">
    <property type="entry name" value="Snake_toxin-like_sf"/>
</dbReference>
<dbReference type="AlphaFoldDB" id="A0A4Y2EZN7"/>
<keyword evidence="1" id="KW-0472">Membrane</keyword>
<proteinExistence type="predicted"/>
<evidence type="ECO:0000313" key="3">
    <source>
        <dbReference type="EMBL" id="GBM34291.1"/>
    </source>
</evidence>
<evidence type="ECO:0008006" key="5">
    <source>
        <dbReference type="Google" id="ProtNLM"/>
    </source>
</evidence>
<evidence type="ECO:0000256" key="1">
    <source>
        <dbReference type="SAM" id="Phobius"/>
    </source>
</evidence>